<feature type="compositionally biased region" description="Basic residues" evidence="1">
    <location>
        <begin position="532"/>
        <end position="542"/>
    </location>
</feature>
<gene>
    <name evidence="3" type="ORF">WJX73_006473</name>
</gene>
<organism evidence="3 4">
    <name type="scientific">Symbiochloris irregularis</name>
    <dbReference type="NCBI Taxonomy" id="706552"/>
    <lineage>
        <taxon>Eukaryota</taxon>
        <taxon>Viridiplantae</taxon>
        <taxon>Chlorophyta</taxon>
        <taxon>core chlorophytes</taxon>
        <taxon>Trebouxiophyceae</taxon>
        <taxon>Trebouxiales</taxon>
        <taxon>Trebouxiaceae</taxon>
        <taxon>Symbiochloris</taxon>
    </lineage>
</organism>
<evidence type="ECO:0000256" key="1">
    <source>
        <dbReference type="SAM" id="MobiDB-lite"/>
    </source>
</evidence>
<dbReference type="SUPFAM" id="SSF109604">
    <property type="entry name" value="HD-domain/PDEase-like"/>
    <property type="match status" value="1"/>
</dbReference>
<dbReference type="CDD" id="cd00077">
    <property type="entry name" value="HDc"/>
    <property type="match status" value="1"/>
</dbReference>
<comment type="caution">
    <text evidence="3">The sequence shown here is derived from an EMBL/GenBank/DDBJ whole genome shotgun (WGS) entry which is preliminary data.</text>
</comment>
<dbReference type="Gene3D" id="1.10.3210.10">
    <property type="entry name" value="Hypothetical protein af1432"/>
    <property type="match status" value="1"/>
</dbReference>
<dbReference type="PANTHER" id="PTHR11373">
    <property type="entry name" value="DEOXYNUCLEOSIDE TRIPHOSPHATE TRIPHOSPHOHYDROLASE"/>
    <property type="match status" value="1"/>
</dbReference>
<evidence type="ECO:0000259" key="2">
    <source>
        <dbReference type="PROSITE" id="PS51831"/>
    </source>
</evidence>
<dbReference type="GO" id="GO:0008832">
    <property type="term" value="F:dGTPase activity"/>
    <property type="evidence" value="ECO:0007669"/>
    <property type="project" value="TreeGrafter"/>
</dbReference>
<dbReference type="SMART" id="SM00471">
    <property type="entry name" value="HDc"/>
    <property type="match status" value="1"/>
</dbReference>
<feature type="region of interest" description="Disordered" evidence="1">
    <location>
        <begin position="499"/>
        <end position="542"/>
    </location>
</feature>
<feature type="region of interest" description="Disordered" evidence="1">
    <location>
        <begin position="1"/>
        <end position="34"/>
    </location>
</feature>
<keyword evidence="4" id="KW-1185">Reference proteome</keyword>
<name>A0AAW1NZE0_9CHLO</name>
<dbReference type="InterPro" id="IPR003607">
    <property type="entry name" value="HD/PDEase_dom"/>
</dbReference>
<evidence type="ECO:0000313" key="4">
    <source>
        <dbReference type="Proteomes" id="UP001465755"/>
    </source>
</evidence>
<dbReference type="Gene3D" id="3.30.70.2760">
    <property type="match status" value="1"/>
</dbReference>
<dbReference type="Proteomes" id="UP001465755">
    <property type="component" value="Unassembled WGS sequence"/>
</dbReference>
<dbReference type="Pfam" id="PF01966">
    <property type="entry name" value="HD"/>
    <property type="match status" value="1"/>
</dbReference>
<feature type="compositionally biased region" description="Polar residues" evidence="1">
    <location>
        <begin position="511"/>
        <end position="528"/>
    </location>
</feature>
<sequence length="542" mass="61175">MLAAAEQPAGADSAQTQPDANGHDSDGLGPDYPLSQVQYKPALSSAWLKHGHSKAVKDVIHGLMDLGPLTVALMDTPHLQRLKRLKQLGITSSVWPCATHNRFEHSLGTAHLAATHASHLHLVMGSSNDDKVRASDVALVEAAGLCHDLGHGPFSHCFEKFLKVIGKTDWTHEFMSVALLDHLYTSECSEEVQKWLPEHQLKKLFDMITASEEPKNAKGWLYDIVANGRNSLDVDKFDYLPRDSYYTGCSLSTDFNRVIKISKVIDDEICFRWKEYQNVFQVYGDRAKMHQLIYHHSVTGGAEYMIIDCLAAADRTLKFSEDILDPEQYLMLDDSIESVIRTWGRWHKGHPSETDPNITEAQKLLRRLDQRNLYKCCNSVLIPSENLAWYQKPTVKAVLDCNRTGTSVHEDDVIVDEYSVHMTAGNQNPLDKVSFYDFAFSETKRRVSKDQVSNLLPVNFQEKHLRLYCKLEQHDPRWGDTVDALHSALETWTRQNFGNNFVSATPRPKKTLNNSQRGASQGETSGSEPANKRAKRALAKDF</sequence>
<protein>
    <recommendedName>
        <fullName evidence="2">HD domain-containing protein</fullName>
    </recommendedName>
</protein>
<reference evidence="3 4" key="1">
    <citation type="journal article" date="2024" name="Nat. Commun.">
        <title>Phylogenomics reveals the evolutionary origins of lichenization in chlorophyte algae.</title>
        <authorList>
            <person name="Puginier C."/>
            <person name="Libourel C."/>
            <person name="Otte J."/>
            <person name="Skaloud P."/>
            <person name="Haon M."/>
            <person name="Grisel S."/>
            <person name="Petersen M."/>
            <person name="Berrin J.G."/>
            <person name="Delaux P.M."/>
            <person name="Dal Grande F."/>
            <person name="Keller J."/>
        </authorList>
    </citation>
    <scope>NUCLEOTIDE SEQUENCE [LARGE SCALE GENOMIC DNA]</scope>
    <source>
        <strain evidence="3 4">SAG 2036</strain>
    </source>
</reference>
<proteinExistence type="predicted"/>
<dbReference type="InterPro" id="IPR006674">
    <property type="entry name" value="HD_domain"/>
</dbReference>
<accession>A0AAW1NZE0</accession>
<dbReference type="AlphaFoldDB" id="A0AAW1NZE0"/>
<evidence type="ECO:0000313" key="3">
    <source>
        <dbReference type="EMBL" id="KAK9800297.1"/>
    </source>
</evidence>
<dbReference type="PROSITE" id="PS51831">
    <property type="entry name" value="HD"/>
    <property type="match status" value="1"/>
</dbReference>
<dbReference type="GO" id="GO:0005634">
    <property type="term" value="C:nucleus"/>
    <property type="evidence" value="ECO:0007669"/>
    <property type="project" value="TreeGrafter"/>
</dbReference>
<dbReference type="InterPro" id="IPR050135">
    <property type="entry name" value="dGTPase-like"/>
</dbReference>
<dbReference type="GO" id="GO:0006203">
    <property type="term" value="P:dGTP catabolic process"/>
    <property type="evidence" value="ECO:0007669"/>
    <property type="project" value="TreeGrafter"/>
</dbReference>
<dbReference type="EMBL" id="JALJOQ010000083">
    <property type="protein sequence ID" value="KAK9800297.1"/>
    <property type="molecule type" value="Genomic_DNA"/>
</dbReference>
<feature type="domain" description="HD" evidence="2">
    <location>
        <begin position="102"/>
        <end position="240"/>
    </location>
</feature>
<dbReference type="PANTHER" id="PTHR11373:SF4">
    <property type="entry name" value="DEOXYNUCLEOSIDE TRIPHOSPHATE TRIPHOSPHOHYDROLASE SAMHD1"/>
    <property type="match status" value="1"/>
</dbReference>